<dbReference type="InterPro" id="IPR025883">
    <property type="entry name" value="Cadherin-like_domain"/>
</dbReference>
<dbReference type="Proteomes" id="UP000653578">
    <property type="component" value="Unassembled WGS sequence"/>
</dbReference>
<feature type="domain" description="GLUG" evidence="2">
    <location>
        <begin position="249"/>
        <end position="274"/>
    </location>
</feature>
<comment type="caution">
    <text evidence="4">The sequence shown here is derived from an EMBL/GenBank/DDBJ whole genome shotgun (WGS) entry which is preliminary data.</text>
</comment>
<dbReference type="Pfam" id="PF07581">
    <property type="entry name" value="Glug"/>
    <property type="match status" value="2"/>
</dbReference>
<keyword evidence="5" id="KW-1185">Reference proteome</keyword>
<evidence type="ECO:0008006" key="6">
    <source>
        <dbReference type="Google" id="ProtNLM"/>
    </source>
</evidence>
<evidence type="ECO:0000313" key="5">
    <source>
        <dbReference type="Proteomes" id="UP000653578"/>
    </source>
</evidence>
<gene>
    <name evidence="4" type="ORF">GC096_17645</name>
</gene>
<protein>
    <recommendedName>
        <fullName evidence="6">Cadherin-like beta sandwich domain-containing protein</fullName>
    </recommendedName>
</protein>
<dbReference type="Gene3D" id="2.160.20.110">
    <property type="match status" value="1"/>
</dbReference>
<dbReference type="EMBL" id="WHNY01000059">
    <property type="protein sequence ID" value="NOU65861.1"/>
    <property type="molecule type" value="Genomic_DNA"/>
</dbReference>
<evidence type="ECO:0000313" key="4">
    <source>
        <dbReference type="EMBL" id="NOU65861.1"/>
    </source>
</evidence>
<dbReference type="Pfam" id="PF12733">
    <property type="entry name" value="Cadherin-like"/>
    <property type="match status" value="1"/>
</dbReference>
<evidence type="ECO:0000259" key="2">
    <source>
        <dbReference type="Pfam" id="PF07581"/>
    </source>
</evidence>
<keyword evidence="1" id="KW-1133">Transmembrane helix</keyword>
<feature type="domain" description="Cadherin-like beta-sandwich-like" evidence="3">
    <location>
        <begin position="450"/>
        <end position="542"/>
    </location>
</feature>
<sequence length="594" mass="64034">MSESFTSFGGEIMMRSMLKKGMIILFVWMMVLGGTSGILGGSNEVAAAGNDWVYCAGEGAYCHFTGEKLVRYGIDNNVVYARFTDGVSCDTATFAQGDPAPGVVKQCEYWDEFAGGNGTQQQPFEITSAKQLDNVRNNMELGLYFKLSNDIDLNVSPYNEGDGWQPIGSDGSAFRGNIDGNGHIIRGLTIRKSTIDFVGLFGQLELGSTVTNMRLENVNITGNWVVGGLAGHNRFGSISNSYVTGTVNGNHAIGGLVGFNDGTITNSYASASVIGNVEIGGLVGVNMNGTITTSYATGIVSGTNQSGGLVGVNNRTITNSYYNNGSSHQDDTGKGTGLTVSEMKMKTSFNGWNFASDWFQLPNEYPQLWAFTTLTKGTNPGTTKLNNTRNGMEYSVKGSAYIPITGTSTDNIIVNVGDTISIRDANDVGNIKTIMVKLTDINSPSSNALLSNINVKQSTLTPGFEPSNVYYSVDVPNEILTFQFELIPADPYQTIAVTGAVRNILADNEFTYGVPNLVEGNHTIQITVSAQDGSIQNYQVFVNHLPIVLADLNDDGDRDIVDVLLTMKQREDQLSRGQIEQLLQQIIPKFIELD</sequence>
<proteinExistence type="predicted"/>
<name>A0ABX1XBV7_9BACL</name>
<feature type="domain" description="GLUG" evidence="2">
    <location>
        <begin position="222"/>
        <end position="248"/>
    </location>
</feature>
<keyword evidence="1" id="KW-0812">Transmembrane</keyword>
<accession>A0ABX1XBV7</accession>
<reference evidence="4 5" key="1">
    <citation type="submission" date="2019-10" db="EMBL/GenBank/DDBJ databases">
        <title>Description of Paenibacillus humi sp. nov.</title>
        <authorList>
            <person name="Carlier A."/>
            <person name="Qi S."/>
        </authorList>
    </citation>
    <scope>NUCLEOTIDE SEQUENCE [LARGE SCALE GENOMIC DNA]</scope>
    <source>
        <strain evidence="4 5">LMG 31461</strain>
    </source>
</reference>
<dbReference type="InterPro" id="IPR011493">
    <property type="entry name" value="GLUG"/>
</dbReference>
<organism evidence="4 5">
    <name type="scientific">Paenibacillus plantarum</name>
    <dbReference type="NCBI Taxonomy" id="2654975"/>
    <lineage>
        <taxon>Bacteria</taxon>
        <taxon>Bacillati</taxon>
        <taxon>Bacillota</taxon>
        <taxon>Bacilli</taxon>
        <taxon>Bacillales</taxon>
        <taxon>Paenibacillaceae</taxon>
        <taxon>Paenibacillus</taxon>
    </lineage>
</organism>
<feature type="transmembrane region" description="Helical" evidence="1">
    <location>
        <begin position="21"/>
        <end position="40"/>
    </location>
</feature>
<evidence type="ECO:0000259" key="3">
    <source>
        <dbReference type="Pfam" id="PF12733"/>
    </source>
</evidence>
<evidence type="ECO:0000256" key="1">
    <source>
        <dbReference type="SAM" id="Phobius"/>
    </source>
</evidence>
<keyword evidence="1" id="KW-0472">Membrane</keyword>